<dbReference type="Proteomes" id="UP000253303">
    <property type="component" value="Unassembled WGS sequence"/>
</dbReference>
<protein>
    <submittedName>
        <fullName evidence="1">Uncharacterized protein</fullName>
    </submittedName>
</protein>
<name>A0A366M7X6_9ACTN</name>
<evidence type="ECO:0000313" key="1">
    <source>
        <dbReference type="EMBL" id="RBQ21649.1"/>
    </source>
</evidence>
<keyword evidence="2" id="KW-1185">Reference proteome</keyword>
<gene>
    <name evidence="1" type="ORF">DP939_02755</name>
</gene>
<proteinExistence type="predicted"/>
<evidence type="ECO:0000313" key="2">
    <source>
        <dbReference type="Proteomes" id="UP000253303"/>
    </source>
</evidence>
<comment type="caution">
    <text evidence="1">The sequence shown here is derived from an EMBL/GenBank/DDBJ whole genome shotgun (WGS) entry which is preliminary data.</text>
</comment>
<reference evidence="1 2" key="1">
    <citation type="submission" date="2018-06" db="EMBL/GenBank/DDBJ databases">
        <title>Sphaerisporangium craniellae sp. nov., isolated from a marine sponge in the South China Sea.</title>
        <authorList>
            <person name="Li L."/>
        </authorList>
    </citation>
    <scope>NUCLEOTIDE SEQUENCE [LARGE SCALE GENOMIC DNA]</scope>
    <source>
        <strain evidence="1 2">LHW63015</strain>
    </source>
</reference>
<dbReference type="RefSeq" id="WP_113978495.1">
    <property type="nucleotide sequence ID" value="NZ_QMEY01000001.1"/>
</dbReference>
<accession>A0A366M7X6</accession>
<sequence length="127" mass="13602">MTDQRSPLARADDAKRRRDIDGELGAIKDGYEALTSAPWYPARAGDILHVHYEALDVAAWGETYLVTGGRFGVELLLLAHTAQDADAAGAYAPGMPDDPIMEAWMEAGPGALMVVRDGRVIHPAGES</sequence>
<dbReference type="AlphaFoldDB" id="A0A366M7X6"/>
<dbReference type="EMBL" id="QMEY01000001">
    <property type="protein sequence ID" value="RBQ21649.1"/>
    <property type="molecule type" value="Genomic_DNA"/>
</dbReference>
<organism evidence="1 2">
    <name type="scientific">Spongiactinospora rosea</name>
    <dbReference type="NCBI Taxonomy" id="2248750"/>
    <lineage>
        <taxon>Bacteria</taxon>
        <taxon>Bacillati</taxon>
        <taxon>Actinomycetota</taxon>
        <taxon>Actinomycetes</taxon>
        <taxon>Streptosporangiales</taxon>
        <taxon>Streptosporangiaceae</taxon>
        <taxon>Spongiactinospora</taxon>
    </lineage>
</organism>
<dbReference type="OrthoDB" id="4187179at2"/>